<dbReference type="InterPro" id="IPR012318">
    <property type="entry name" value="HTH_CRP"/>
</dbReference>
<sequence>MGQKLPGVEAFFAFCWEGLSREHKDDLISHSQPRNFKNGDIILPYKGECLGLMLVQSGQFRAFVLSSEGKEVTLYRLFDLDICLFSASCILNNIQFDIQIQAEKETKALLIPSSLYERLMNQSAAIANYTNQLMSSRFSDVMWTLEQVLFKSMDSRIAQFLLEYANIEGTNDLMLTHEAIARDLGTAREVVTRMLKYFTNEHLLELTRGRIRLLDIKRLREIAG</sequence>
<dbReference type="PROSITE" id="PS51063">
    <property type="entry name" value="HTH_CRP_2"/>
    <property type="match status" value="1"/>
</dbReference>
<dbReference type="EMBL" id="VSSQ01025741">
    <property type="protein sequence ID" value="MPM74077.1"/>
    <property type="molecule type" value="Genomic_DNA"/>
</dbReference>
<keyword evidence="1" id="KW-0805">Transcription regulation</keyword>
<dbReference type="Gene3D" id="1.10.10.10">
    <property type="entry name" value="Winged helix-like DNA-binding domain superfamily/Winged helix DNA-binding domain"/>
    <property type="match status" value="1"/>
</dbReference>
<organism evidence="5">
    <name type="scientific">bioreactor metagenome</name>
    <dbReference type="NCBI Taxonomy" id="1076179"/>
    <lineage>
        <taxon>unclassified sequences</taxon>
        <taxon>metagenomes</taxon>
        <taxon>ecological metagenomes</taxon>
    </lineage>
</organism>
<dbReference type="InterPro" id="IPR000595">
    <property type="entry name" value="cNMP-bd_dom"/>
</dbReference>
<dbReference type="Pfam" id="PF13545">
    <property type="entry name" value="HTH_Crp_2"/>
    <property type="match status" value="1"/>
</dbReference>
<comment type="caution">
    <text evidence="5">The sequence shown here is derived from an EMBL/GenBank/DDBJ whole genome shotgun (WGS) entry which is preliminary data.</text>
</comment>
<dbReference type="AlphaFoldDB" id="A0A645CAW7"/>
<dbReference type="GO" id="GO:0003700">
    <property type="term" value="F:DNA-binding transcription factor activity"/>
    <property type="evidence" value="ECO:0007669"/>
    <property type="project" value="TreeGrafter"/>
</dbReference>
<evidence type="ECO:0000256" key="2">
    <source>
        <dbReference type="ARBA" id="ARBA00023125"/>
    </source>
</evidence>
<evidence type="ECO:0000313" key="5">
    <source>
        <dbReference type="EMBL" id="MPM74077.1"/>
    </source>
</evidence>
<dbReference type="InterPro" id="IPR036388">
    <property type="entry name" value="WH-like_DNA-bd_sf"/>
</dbReference>
<dbReference type="InterPro" id="IPR050397">
    <property type="entry name" value="Env_Response_Regulators"/>
</dbReference>
<dbReference type="InterPro" id="IPR018490">
    <property type="entry name" value="cNMP-bd_dom_sf"/>
</dbReference>
<accession>A0A645CAW7</accession>
<feature type="domain" description="HTH crp-type" evidence="4">
    <location>
        <begin position="151"/>
        <end position="217"/>
    </location>
</feature>
<dbReference type="GO" id="GO:0005829">
    <property type="term" value="C:cytosol"/>
    <property type="evidence" value="ECO:0007669"/>
    <property type="project" value="TreeGrafter"/>
</dbReference>
<evidence type="ECO:0000256" key="3">
    <source>
        <dbReference type="ARBA" id="ARBA00023163"/>
    </source>
</evidence>
<dbReference type="InterPro" id="IPR036390">
    <property type="entry name" value="WH_DNA-bd_sf"/>
</dbReference>
<dbReference type="Gene3D" id="2.60.120.10">
    <property type="entry name" value="Jelly Rolls"/>
    <property type="match status" value="1"/>
</dbReference>
<keyword evidence="2" id="KW-0238">DNA-binding</keyword>
<dbReference type="PANTHER" id="PTHR24567:SF74">
    <property type="entry name" value="HTH-TYPE TRANSCRIPTIONAL REGULATOR ARCR"/>
    <property type="match status" value="1"/>
</dbReference>
<dbReference type="SMART" id="SM00419">
    <property type="entry name" value="HTH_CRP"/>
    <property type="match status" value="1"/>
</dbReference>
<proteinExistence type="predicted"/>
<evidence type="ECO:0000256" key="1">
    <source>
        <dbReference type="ARBA" id="ARBA00023015"/>
    </source>
</evidence>
<dbReference type="SUPFAM" id="SSF51206">
    <property type="entry name" value="cAMP-binding domain-like"/>
    <property type="match status" value="1"/>
</dbReference>
<dbReference type="SUPFAM" id="SSF46785">
    <property type="entry name" value="Winged helix' DNA-binding domain"/>
    <property type="match status" value="1"/>
</dbReference>
<dbReference type="GO" id="GO:0003677">
    <property type="term" value="F:DNA binding"/>
    <property type="evidence" value="ECO:0007669"/>
    <property type="project" value="UniProtKB-KW"/>
</dbReference>
<reference evidence="5" key="1">
    <citation type="submission" date="2019-08" db="EMBL/GenBank/DDBJ databases">
        <authorList>
            <person name="Kucharzyk K."/>
            <person name="Murdoch R.W."/>
            <person name="Higgins S."/>
            <person name="Loffler F."/>
        </authorList>
    </citation>
    <scope>NUCLEOTIDE SEQUENCE</scope>
</reference>
<dbReference type="CDD" id="cd00038">
    <property type="entry name" value="CAP_ED"/>
    <property type="match status" value="1"/>
</dbReference>
<gene>
    <name evidence="5" type="ORF">SDC9_121062</name>
</gene>
<dbReference type="PANTHER" id="PTHR24567">
    <property type="entry name" value="CRP FAMILY TRANSCRIPTIONAL REGULATORY PROTEIN"/>
    <property type="match status" value="1"/>
</dbReference>
<protein>
    <recommendedName>
        <fullName evidence="4">HTH crp-type domain-containing protein</fullName>
    </recommendedName>
</protein>
<dbReference type="InterPro" id="IPR014710">
    <property type="entry name" value="RmlC-like_jellyroll"/>
</dbReference>
<evidence type="ECO:0000259" key="4">
    <source>
        <dbReference type="PROSITE" id="PS51063"/>
    </source>
</evidence>
<name>A0A645CAW7_9ZZZZ</name>
<keyword evidence="3" id="KW-0804">Transcription</keyword>